<dbReference type="GO" id="GO:0016151">
    <property type="term" value="F:nickel cation binding"/>
    <property type="evidence" value="ECO:0007669"/>
    <property type="project" value="InterPro"/>
</dbReference>
<organism evidence="4 5">
    <name type="scientific">Rhodotorula graminis (strain WP1)</name>
    <dbReference type="NCBI Taxonomy" id="578459"/>
    <lineage>
        <taxon>Eukaryota</taxon>
        <taxon>Fungi</taxon>
        <taxon>Dikarya</taxon>
        <taxon>Basidiomycota</taxon>
        <taxon>Pucciniomycotina</taxon>
        <taxon>Microbotryomycetes</taxon>
        <taxon>Sporidiobolales</taxon>
        <taxon>Sporidiobolaceae</taxon>
        <taxon>Rhodotorula</taxon>
    </lineage>
</organism>
<keyword evidence="5" id="KW-1185">Reference proteome</keyword>
<dbReference type="HAMAP" id="MF_01384">
    <property type="entry name" value="UreD"/>
    <property type="match status" value="1"/>
</dbReference>
<comment type="similarity">
    <text evidence="1">Belongs to the UreD family.</text>
</comment>
<feature type="region of interest" description="Disordered" evidence="3">
    <location>
        <begin position="209"/>
        <end position="235"/>
    </location>
</feature>
<reference evidence="4 5" key="1">
    <citation type="journal article" date="2015" name="Front. Microbiol.">
        <title>Genome sequence of the plant growth promoting endophytic yeast Rhodotorula graminis WP1.</title>
        <authorList>
            <person name="Firrincieli A."/>
            <person name="Otillar R."/>
            <person name="Salamov A."/>
            <person name="Schmutz J."/>
            <person name="Khan Z."/>
            <person name="Redman R.S."/>
            <person name="Fleck N.D."/>
            <person name="Lindquist E."/>
            <person name="Grigoriev I.V."/>
            <person name="Doty S.L."/>
        </authorList>
    </citation>
    <scope>NUCLEOTIDE SEQUENCE [LARGE SCALE GENOMIC DNA]</scope>
    <source>
        <strain evidence="4 5">WP1</strain>
    </source>
</reference>
<sequence length="337" mass="36554">MQRRLSPGDGLLRCSLDPSSRAHLSDVQFSYPLKVIVPARRFLPRVQCAYIIGYGGGLVAGDRVRLKVEVDQGATLVLLTQGSTKVFKVRPGRYLNAPTLSETSTTQQLFRLSVAPSSTLVLLPAPVTCFSRARYTQRQVVRLADASSSLVLLDWYTCGRMGMAAGAGHGQDGVEGGEEWEFERYRSENEVWLGGRRIAKDVLLLEDELPPPPGAADDPSTSRDPDAHEPSARTTTYRPRVAPYSCYATLFLFGPSCAALLASIEAEFAALVQHKQPAPFSLVWSFSPLALSGGLKGGIARCAGDSTEAVREWVTHVLGQGGIEDLVSRDLWKGAFS</sequence>
<evidence type="ECO:0000256" key="2">
    <source>
        <dbReference type="ARBA" id="ARBA00023186"/>
    </source>
</evidence>
<keyword evidence="2" id="KW-0143">Chaperone</keyword>
<accession>A0A194SFN1</accession>
<evidence type="ECO:0008006" key="6">
    <source>
        <dbReference type="Google" id="ProtNLM"/>
    </source>
</evidence>
<evidence type="ECO:0000313" key="5">
    <source>
        <dbReference type="Proteomes" id="UP000053890"/>
    </source>
</evidence>
<dbReference type="AlphaFoldDB" id="A0A194SFN1"/>
<name>A0A194SFN1_RHOGW</name>
<dbReference type="Pfam" id="PF01774">
    <property type="entry name" value="UreD"/>
    <property type="match status" value="1"/>
</dbReference>
<dbReference type="GeneID" id="28973049"/>
<gene>
    <name evidence="4" type="ORF">RHOBADRAFT_23418</name>
</gene>
<dbReference type="OrthoDB" id="5550464at2759"/>
<proteinExistence type="inferred from homology"/>
<dbReference type="PANTHER" id="PTHR33643">
    <property type="entry name" value="UREASE ACCESSORY PROTEIN D"/>
    <property type="match status" value="1"/>
</dbReference>
<dbReference type="InterPro" id="IPR002669">
    <property type="entry name" value="UreD"/>
</dbReference>
<dbReference type="STRING" id="578459.A0A194SFN1"/>
<evidence type="ECO:0000313" key="4">
    <source>
        <dbReference type="EMBL" id="KPV78401.1"/>
    </source>
</evidence>
<dbReference type="Proteomes" id="UP000053890">
    <property type="component" value="Unassembled WGS sequence"/>
</dbReference>
<feature type="compositionally biased region" description="Basic and acidic residues" evidence="3">
    <location>
        <begin position="220"/>
        <end position="231"/>
    </location>
</feature>
<dbReference type="OMA" id="CFRSASY"/>
<evidence type="ECO:0000256" key="3">
    <source>
        <dbReference type="SAM" id="MobiDB-lite"/>
    </source>
</evidence>
<protein>
    <recommendedName>
        <fullName evidence="6">Urease accessory protein UreD</fullName>
    </recommendedName>
</protein>
<dbReference type="RefSeq" id="XP_018274450.1">
    <property type="nucleotide sequence ID" value="XM_018412600.1"/>
</dbReference>
<evidence type="ECO:0000256" key="1">
    <source>
        <dbReference type="ARBA" id="ARBA00007177"/>
    </source>
</evidence>
<dbReference type="EMBL" id="KQ474073">
    <property type="protein sequence ID" value="KPV78401.1"/>
    <property type="molecule type" value="Genomic_DNA"/>
</dbReference>
<dbReference type="PANTHER" id="PTHR33643:SF1">
    <property type="entry name" value="UREASE ACCESSORY PROTEIN D"/>
    <property type="match status" value="1"/>
</dbReference>